<feature type="region of interest" description="Disordered" evidence="1">
    <location>
        <begin position="133"/>
        <end position="160"/>
    </location>
</feature>
<accession>A0AA39Y5I1</accession>
<evidence type="ECO:0000313" key="2">
    <source>
        <dbReference type="EMBL" id="KAK0645446.1"/>
    </source>
</evidence>
<organism evidence="2 3">
    <name type="scientific">Cercophora newfieldiana</name>
    <dbReference type="NCBI Taxonomy" id="92897"/>
    <lineage>
        <taxon>Eukaryota</taxon>
        <taxon>Fungi</taxon>
        <taxon>Dikarya</taxon>
        <taxon>Ascomycota</taxon>
        <taxon>Pezizomycotina</taxon>
        <taxon>Sordariomycetes</taxon>
        <taxon>Sordariomycetidae</taxon>
        <taxon>Sordariales</taxon>
        <taxon>Lasiosphaeriaceae</taxon>
        <taxon>Cercophora</taxon>
    </lineage>
</organism>
<name>A0AA39Y5I1_9PEZI</name>
<comment type="caution">
    <text evidence="2">The sequence shown here is derived from an EMBL/GenBank/DDBJ whole genome shotgun (WGS) entry which is preliminary data.</text>
</comment>
<gene>
    <name evidence="2" type="ORF">B0T16DRAFT_390056</name>
</gene>
<evidence type="ECO:0000313" key="3">
    <source>
        <dbReference type="Proteomes" id="UP001174936"/>
    </source>
</evidence>
<keyword evidence="3" id="KW-1185">Reference proteome</keyword>
<evidence type="ECO:0000256" key="1">
    <source>
        <dbReference type="SAM" id="MobiDB-lite"/>
    </source>
</evidence>
<dbReference type="EMBL" id="JAULSV010000004">
    <property type="protein sequence ID" value="KAK0645446.1"/>
    <property type="molecule type" value="Genomic_DNA"/>
</dbReference>
<reference evidence="2" key="1">
    <citation type="submission" date="2023-06" db="EMBL/GenBank/DDBJ databases">
        <title>Genome-scale phylogeny and comparative genomics of the fungal order Sordariales.</title>
        <authorList>
            <consortium name="Lawrence Berkeley National Laboratory"/>
            <person name="Hensen N."/>
            <person name="Bonometti L."/>
            <person name="Westerberg I."/>
            <person name="Brannstrom I.O."/>
            <person name="Guillou S."/>
            <person name="Cros-Aarteil S."/>
            <person name="Calhoun S."/>
            <person name="Haridas S."/>
            <person name="Kuo A."/>
            <person name="Mondo S."/>
            <person name="Pangilinan J."/>
            <person name="Riley R."/>
            <person name="Labutti K."/>
            <person name="Andreopoulos B."/>
            <person name="Lipzen A."/>
            <person name="Chen C."/>
            <person name="Yanf M."/>
            <person name="Daum C."/>
            <person name="Ng V."/>
            <person name="Clum A."/>
            <person name="Steindorff A."/>
            <person name="Ohm R."/>
            <person name="Martin F."/>
            <person name="Silar P."/>
            <person name="Natvig D."/>
            <person name="Lalanne C."/>
            <person name="Gautier V."/>
            <person name="Ament-Velasquez S.L."/>
            <person name="Kruys A."/>
            <person name="Hutchinson M.I."/>
            <person name="Powell A.J."/>
            <person name="Barry K."/>
            <person name="Miller A.N."/>
            <person name="Grigoriev I.V."/>
            <person name="Debuchy R."/>
            <person name="Gladieux P."/>
            <person name="Thoren M.H."/>
            <person name="Johannesson H."/>
        </authorList>
    </citation>
    <scope>NUCLEOTIDE SEQUENCE</scope>
    <source>
        <strain evidence="2">SMH2532-1</strain>
    </source>
</reference>
<protein>
    <submittedName>
        <fullName evidence="2">Uncharacterized protein</fullName>
    </submittedName>
</protein>
<sequence>MEAGIDQTYTAGARLIVVQMSPSENSSISIAGTRNSPERLWDFTIISHNPRDCTPVPYEVHLGDVVWHQGIPKVRVDKKFYFTNKEQQPVLVESCNVVTKGTARHGSGTVQDVVLIDLLSECRRPGVSISLKVSGEGHVGDTTDEESDGTNSATEGGESG</sequence>
<dbReference type="AlphaFoldDB" id="A0AA39Y5I1"/>
<dbReference type="Proteomes" id="UP001174936">
    <property type="component" value="Unassembled WGS sequence"/>
</dbReference>
<proteinExistence type="predicted"/>